<keyword evidence="2" id="KW-1185">Reference proteome</keyword>
<dbReference type="VEuPathDB" id="VectorBase:ACUA012713"/>
<sequence>MMYDGEGQQMLLPSKAPATTLLGEEGDDGTIVSLSPDGADSGIGVDLDVRGRSIEGTPGVSDNEEDSFSCDCVCSCCCKCREAVGISSIPSPVITFLSQQYTRLPSLQPPTPPIANQASMESSVDRFSSISTKSAPRSRSTTRLDDVVMAAVKRHDDNTMAAIVRRRRRLTMRAKSGEYQSVPLVIPEPSDHNLDRATSSAKAVTSNVTSSAATLMPPTPTNGVRTLEIKFVW</sequence>
<reference evidence="1" key="2">
    <citation type="submission" date="2020-05" db="UniProtKB">
        <authorList>
            <consortium name="EnsemblMetazoa"/>
        </authorList>
    </citation>
    <scope>IDENTIFICATION</scope>
    <source>
        <strain evidence="1">A-37</strain>
    </source>
</reference>
<accession>A0A182M9E2</accession>
<dbReference type="EMBL" id="AXCM01000586">
    <property type="status" value="NOT_ANNOTATED_CDS"/>
    <property type="molecule type" value="Genomic_DNA"/>
</dbReference>
<proteinExistence type="predicted"/>
<evidence type="ECO:0000313" key="2">
    <source>
        <dbReference type="Proteomes" id="UP000075883"/>
    </source>
</evidence>
<organism evidence="1 2">
    <name type="scientific">Anopheles culicifacies</name>
    <dbReference type="NCBI Taxonomy" id="139723"/>
    <lineage>
        <taxon>Eukaryota</taxon>
        <taxon>Metazoa</taxon>
        <taxon>Ecdysozoa</taxon>
        <taxon>Arthropoda</taxon>
        <taxon>Hexapoda</taxon>
        <taxon>Insecta</taxon>
        <taxon>Pterygota</taxon>
        <taxon>Neoptera</taxon>
        <taxon>Endopterygota</taxon>
        <taxon>Diptera</taxon>
        <taxon>Nematocera</taxon>
        <taxon>Culicoidea</taxon>
        <taxon>Culicidae</taxon>
        <taxon>Anophelinae</taxon>
        <taxon>Anopheles</taxon>
        <taxon>culicifacies species complex</taxon>
    </lineage>
</organism>
<dbReference type="STRING" id="139723.A0A182M9E2"/>
<evidence type="ECO:0000313" key="1">
    <source>
        <dbReference type="EnsemblMetazoa" id="ACUA012713-PA"/>
    </source>
</evidence>
<dbReference type="AlphaFoldDB" id="A0A182M9E2"/>
<reference evidence="2" key="1">
    <citation type="submission" date="2013-09" db="EMBL/GenBank/DDBJ databases">
        <title>The Genome Sequence of Anopheles culicifacies species A.</title>
        <authorList>
            <consortium name="The Broad Institute Genomics Platform"/>
            <person name="Neafsey D.E."/>
            <person name="Besansky N."/>
            <person name="Howell P."/>
            <person name="Walton C."/>
            <person name="Young S.K."/>
            <person name="Zeng Q."/>
            <person name="Gargeya S."/>
            <person name="Fitzgerald M."/>
            <person name="Haas B."/>
            <person name="Abouelleil A."/>
            <person name="Allen A.W."/>
            <person name="Alvarado L."/>
            <person name="Arachchi H.M."/>
            <person name="Berlin A.M."/>
            <person name="Chapman S.B."/>
            <person name="Gainer-Dewar J."/>
            <person name="Goldberg J."/>
            <person name="Griggs A."/>
            <person name="Gujja S."/>
            <person name="Hansen M."/>
            <person name="Howarth C."/>
            <person name="Imamovic A."/>
            <person name="Ireland A."/>
            <person name="Larimer J."/>
            <person name="McCowan C."/>
            <person name="Murphy C."/>
            <person name="Pearson M."/>
            <person name="Poon T.W."/>
            <person name="Priest M."/>
            <person name="Roberts A."/>
            <person name="Saif S."/>
            <person name="Shea T."/>
            <person name="Sisk P."/>
            <person name="Sykes S."/>
            <person name="Wortman J."/>
            <person name="Nusbaum C."/>
            <person name="Birren B."/>
        </authorList>
    </citation>
    <scope>NUCLEOTIDE SEQUENCE [LARGE SCALE GENOMIC DNA]</scope>
    <source>
        <strain evidence="2">A-37</strain>
    </source>
</reference>
<dbReference type="Proteomes" id="UP000075883">
    <property type="component" value="Unassembled WGS sequence"/>
</dbReference>
<dbReference type="EnsemblMetazoa" id="ACUA012713-RA">
    <property type="protein sequence ID" value="ACUA012713-PA"/>
    <property type="gene ID" value="ACUA012713"/>
</dbReference>
<protein>
    <submittedName>
        <fullName evidence="1">Uncharacterized protein</fullName>
    </submittedName>
</protein>
<name>A0A182M9E2_9DIPT</name>